<evidence type="ECO:0000256" key="3">
    <source>
        <dbReference type="SAM" id="Coils"/>
    </source>
</evidence>
<dbReference type="PANTHER" id="PTHR40621:SF6">
    <property type="entry name" value="AP-1-LIKE TRANSCRIPTION FACTOR YAP1-RELATED"/>
    <property type="match status" value="1"/>
</dbReference>
<dbReference type="AlphaFoldDB" id="A0A8H7EMI3"/>
<evidence type="ECO:0000313" key="7">
    <source>
        <dbReference type="Proteomes" id="UP000605846"/>
    </source>
</evidence>
<proteinExistence type="predicted"/>
<evidence type="ECO:0000256" key="1">
    <source>
        <dbReference type="ARBA" id="ARBA00004123"/>
    </source>
</evidence>
<evidence type="ECO:0000259" key="5">
    <source>
        <dbReference type="PROSITE" id="PS00036"/>
    </source>
</evidence>
<dbReference type="Proteomes" id="UP000605846">
    <property type="component" value="Unassembled WGS sequence"/>
</dbReference>
<dbReference type="GO" id="GO:0001228">
    <property type="term" value="F:DNA-binding transcription activator activity, RNA polymerase II-specific"/>
    <property type="evidence" value="ECO:0007669"/>
    <property type="project" value="TreeGrafter"/>
</dbReference>
<dbReference type="PROSITE" id="PS00036">
    <property type="entry name" value="BZIP_BASIC"/>
    <property type="match status" value="1"/>
</dbReference>
<dbReference type="Gene3D" id="1.20.5.170">
    <property type="match status" value="1"/>
</dbReference>
<dbReference type="SMART" id="SM00338">
    <property type="entry name" value="BRLZ"/>
    <property type="match status" value="1"/>
</dbReference>
<name>A0A8H7EMI3_9FUNG</name>
<comment type="subcellular location">
    <subcellularLocation>
        <location evidence="1">Nucleus</location>
    </subcellularLocation>
</comment>
<evidence type="ECO:0000313" key="6">
    <source>
        <dbReference type="EMBL" id="KAF7721626.1"/>
    </source>
</evidence>
<protein>
    <recommendedName>
        <fullName evidence="5">BZIP domain-containing protein</fullName>
    </recommendedName>
</protein>
<dbReference type="EMBL" id="JABAYA010000247">
    <property type="protein sequence ID" value="KAF7721626.1"/>
    <property type="molecule type" value="Genomic_DNA"/>
</dbReference>
<dbReference type="PANTHER" id="PTHR40621">
    <property type="entry name" value="TRANSCRIPTION FACTOR KAPC-RELATED"/>
    <property type="match status" value="1"/>
</dbReference>
<feature type="compositionally biased region" description="Polar residues" evidence="4">
    <location>
        <begin position="1"/>
        <end position="26"/>
    </location>
</feature>
<accession>A0A8H7EMI3</accession>
<dbReference type="GO" id="GO:0090575">
    <property type="term" value="C:RNA polymerase II transcription regulator complex"/>
    <property type="evidence" value="ECO:0007669"/>
    <property type="project" value="TreeGrafter"/>
</dbReference>
<feature type="compositionally biased region" description="Polar residues" evidence="4">
    <location>
        <begin position="290"/>
        <end position="303"/>
    </location>
</feature>
<organism evidence="6 7">
    <name type="scientific">Apophysomyces ossiformis</name>
    <dbReference type="NCBI Taxonomy" id="679940"/>
    <lineage>
        <taxon>Eukaryota</taxon>
        <taxon>Fungi</taxon>
        <taxon>Fungi incertae sedis</taxon>
        <taxon>Mucoromycota</taxon>
        <taxon>Mucoromycotina</taxon>
        <taxon>Mucoromycetes</taxon>
        <taxon>Mucorales</taxon>
        <taxon>Mucorineae</taxon>
        <taxon>Mucoraceae</taxon>
        <taxon>Apophysomyces</taxon>
    </lineage>
</organism>
<dbReference type="Pfam" id="PF00170">
    <property type="entry name" value="bZIP_1"/>
    <property type="match status" value="1"/>
</dbReference>
<feature type="domain" description="BZIP" evidence="5">
    <location>
        <begin position="92"/>
        <end position="107"/>
    </location>
</feature>
<dbReference type="InterPro" id="IPR050936">
    <property type="entry name" value="AP-1-like"/>
</dbReference>
<comment type="caution">
    <text evidence="6">The sequence shown here is derived from an EMBL/GenBank/DDBJ whole genome shotgun (WGS) entry which is preliminary data.</text>
</comment>
<dbReference type="InterPro" id="IPR004827">
    <property type="entry name" value="bZIP"/>
</dbReference>
<feature type="compositionally biased region" description="Polar residues" evidence="4">
    <location>
        <begin position="236"/>
        <end position="253"/>
    </location>
</feature>
<feature type="region of interest" description="Disordered" evidence="4">
    <location>
        <begin position="1"/>
        <end position="105"/>
    </location>
</feature>
<keyword evidence="3" id="KW-0175">Coiled coil</keyword>
<evidence type="ECO:0000256" key="2">
    <source>
        <dbReference type="ARBA" id="ARBA00023242"/>
    </source>
</evidence>
<feature type="region of interest" description="Disordered" evidence="4">
    <location>
        <begin position="236"/>
        <end position="321"/>
    </location>
</feature>
<feature type="compositionally biased region" description="Low complexity" evidence="4">
    <location>
        <begin position="274"/>
        <end position="289"/>
    </location>
</feature>
<dbReference type="InterPro" id="IPR046347">
    <property type="entry name" value="bZIP_sf"/>
</dbReference>
<dbReference type="OrthoDB" id="2593073at2759"/>
<dbReference type="Gene3D" id="1.10.238.100">
    <property type="entry name" value="YAP1 redox domain. Chain B"/>
    <property type="match status" value="1"/>
</dbReference>
<keyword evidence="2" id="KW-0539">Nucleus</keyword>
<keyword evidence="7" id="KW-1185">Reference proteome</keyword>
<evidence type="ECO:0000256" key="4">
    <source>
        <dbReference type="SAM" id="MobiDB-lite"/>
    </source>
</evidence>
<dbReference type="CDD" id="cd14688">
    <property type="entry name" value="bZIP_YAP"/>
    <property type="match status" value="1"/>
</dbReference>
<sequence length="449" mass="50869">MTTTNYANANVPLSSSFTQPIILSSGNEHKRKRDEPSSDTDDQSLDENIAKSPRGNEDTATVSSEEENSSRKPGRKQMPEEILDDDEDPKIKRKAQNRAAQRAFRERKERYVKELENRIKCVQDNHLVATAQFFRENQHLRSIIYRLEQENMALKGIPVSNQEWAAVPPTTSPIPYSLAMKPIHHHPILLPSVELRPASCSPSLGKASTATPVPILPLQETHSADQRFKFAISTPASLRIQTNRPNPKPTSLSVEPVKLYPDHSHPATQTRRIQQQQQQQEQQQQQQEQNISSVTENSTQKQDPPTQSSLSPTSSQSSTLESYTLDELVFRGQLDNSNNKEINNGDNDILQDFLMDSLLDTPKLNPLSPSDAEKEVANDAHKDQQQVDNSIEQLPKVWHHITQLEKITQSSVDQLLQLVKKNAKCANMNYDINEWDFNTIIQQFDQGHL</sequence>
<feature type="coiled-coil region" evidence="3">
    <location>
        <begin position="105"/>
        <end position="132"/>
    </location>
</feature>
<dbReference type="GO" id="GO:0000976">
    <property type="term" value="F:transcription cis-regulatory region binding"/>
    <property type="evidence" value="ECO:0007669"/>
    <property type="project" value="InterPro"/>
</dbReference>
<feature type="compositionally biased region" description="Low complexity" evidence="4">
    <location>
        <begin position="304"/>
        <end position="320"/>
    </location>
</feature>
<reference evidence="6" key="1">
    <citation type="submission" date="2020-01" db="EMBL/GenBank/DDBJ databases">
        <title>Genome Sequencing of Three Apophysomyces-Like Fungal Strains Confirms a Novel Fungal Genus in the Mucoromycota with divergent Burkholderia-like Endosymbiotic Bacteria.</title>
        <authorList>
            <person name="Stajich J.E."/>
            <person name="Macias A.M."/>
            <person name="Carter-House D."/>
            <person name="Lovett B."/>
            <person name="Kasson L.R."/>
            <person name="Berry K."/>
            <person name="Grigoriev I."/>
            <person name="Chang Y."/>
            <person name="Spatafora J."/>
            <person name="Kasson M.T."/>
        </authorList>
    </citation>
    <scope>NUCLEOTIDE SEQUENCE</scope>
    <source>
        <strain evidence="6">NRRL A-21654</strain>
    </source>
</reference>
<gene>
    <name evidence="6" type="ORF">EC973_004347</name>
</gene>
<dbReference type="SUPFAM" id="SSF57959">
    <property type="entry name" value="Leucine zipper domain"/>
    <property type="match status" value="1"/>
</dbReference>